<evidence type="ECO:0000256" key="1">
    <source>
        <dbReference type="ARBA" id="ARBA00004308"/>
    </source>
</evidence>
<keyword evidence="5" id="KW-0472">Membrane</keyword>
<evidence type="ECO:0000256" key="2">
    <source>
        <dbReference type="ARBA" id="ARBA00010225"/>
    </source>
</evidence>
<evidence type="ECO:0000256" key="3">
    <source>
        <dbReference type="ARBA" id="ARBA00013840"/>
    </source>
</evidence>
<protein>
    <recommendedName>
        <fullName evidence="3">Protein VAC14 homolog</fullName>
    </recommendedName>
</protein>
<dbReference type="Proteomes" id="UP000826195">
    <property type="component" value="Unassembled WGS sequence"/>
</dbReference>
<reference evidence="9 10" key="1">
    <citation type="journal article" date="2021" name="J. Hered.">
        <title>A chromosome-level genome assembly of the parasitoid wasp, Cotesia glomerata (Hymenoptera: Braconidae).</title>
        <authorList>
            <person name="Pinto B.J."/>
            <person name="Weis J.J."/>
            <person name="Gamble T."/>
            <person name="Ode P.J."/>
            <person name="Paul R."/>
            <person name="Zaspel J.M."/>
        </authorList>
    </citation>
    <scope>NUCLEOTIDE SEQUENCE [LARGE SCALE GENOMIC DNA]</scope>
    <source>
        <strain evidence="9">CgM1</strain>
    </source>
</reference>
<evidence type="ECO:0000256" key="7">
    <source>
        <dbReference type="ARBA" id="ARBA00047092"/>
    </source>
</evidence>
<gene>
    <name evidence="9" type="ORF">KQX54_002834</name>
</gene>
<keyword evidence="10" id="KW-1185">Reference proteome</keyword>
<proteinExistence type="inferred from homology"/>
<evidence type="ECO:0000259" key="8">
    <source>
        <dbReference type="Pfam" id="PF11916"/>
    </source>
</evidence>
<dbReference type="GO" id="GO:0070772">
    <property type="term" value="C:PAS complex"/>
    <property type="evidence" value="ECO:0007669"/>
    <property type="project" value="InterPro"/>
</dbReference>
<dbReference type="InterPro" id="IPR026825">
    <property type="entry name" value="Vac14"/>
</dbReference>
<dbReference type="AlphaFoldDB" id="A0AAV7IZG8"/>
<evidence type="ECO:0000256" key="6">
    <source>
        <dbReference type="ARBA" id="ARBA00045654"/>
    </source>
</evidence>
<feature type="domain" description="Vacuolar protein 14 C-terminal Fig4-binding" evidence="8">
    <location>
        <begin position="474"/>
        <end position="650"/>
    </location>
</feature>
<sequence>MISERDYAPLSAACVRSLNDKVYDKRKPAATEIEKMVKEFSAHNNTVQIKRLLKVLGQDFATSQNSHTRKGGLIGLAAIAVGLGKDTGQYTEELIRPILACFSDPDIHVRYYACESLYNVVKIARSAVLPLFTDIFGALSKLACDPEQNVKNATELLDRLMKDIVTESGMFDLVGFMPILRERIYIKSPFGRQFMISWVSVLDAVPDMDFVIILPEILDGLFIILEDPTPEIKKITDTVLGEFLRSIKANPSRVDFQGMINILIVHAQSADELLQLTAIAWMREFVQLSGSLMLPYASGILSAILPCLAYDSDNRKNIKETAAKVNSALMELITTENLVITCDPADEKAGKKEDKPEDDKKPEGLNLTKIVEVLTKHLKQTSVQTKIATLKWIYHLFIHIPNKMYNHIDDLFPVLMRTLGDNSDEVVQQNLVVIAEIISPQSTKDKDKETTRISPKYFTKFIVNLLRLFSTDRHLLEDKGAFIIRELCVLLSAEEIYKILAKILLEEQNLRFAGIMIQTLNVILLTSSELFELRNKLKDLKNEESRKLFVCLYESWCHNPVATMALCLLGQNYAHACDLVKSFANIEVTVEFLTEIDKLVQLIESPIFTYLRLELLEPERNESLVRTLYGLLMILPQSEAFATLQRRLTAIPPASSVIVAGKAGDSSNNKQTDGIDFARLLKHFESVQEKHKDQKHRQRLNMLVDRDSTPTNHSDT</sequence>
<dbReference type="SUPFAM" id="SSF48371">
    <property type="entry name" value="ARM repeat"/>
    <property type="match status" value="1"/>
</dbReference>
<dbReference type="InterPro" id="IPR021841">
    <property type="entry name" value="VAC14_Fig4p-bd"/>
</dbReference>
<dbReference type="GO" id="GO:0006661">
    <property type="term" value="P:phosphatidylinositol biosynthetic process"/>
    <property type="evidence" value="ECO:0007669"/>
    <property type="project" value="InterPro"/>
</dbReference>
<comment type="subcellular location">
    <subcellularLocation>
        <location evidence="1">Endomembrane system</location>
    </subcellularLocation>
</comment>
<comment type="caution">
    <text evidence="9">The sequence shown here is derived from an EMBL/GenBank/DDBJ whole genome shotgun (WGS) entry which is preliminary data.</text>
</comment>
<evidence type="ECO:0000256" key="4">
    <source>
        <dbReference type="ARBA" id="ARBA00022737"/>
    </source>
</evidence>
<organism evidence="9 10">
    <name type="scientific">Cotesia glomerata</name>
    <name type="common">Lepidopteran parasitic wasp</name>
    <name type="synonym">Apanteles glomeratus</name>
    <dbReference type="NCBI Taxonomy" id="32391"/>
    <lineage>
        <taxon>Eukaryota</taxon>
        <taxon>Metazoa</taxon>
        <taxon>Ecdysozoa</taxon>
        <taxon>Arthropoda</taxon>
        <taxon>Hexapoda</taxon>
        <taxon>Insecta</taxon>
        <taxon>Pterygota</taxon>
        <taxon>Neoptera</taxon>
        <taxon>Endopterygota</taxon>
        <taxon>Hymenoptera</taxon>
        <taxon>Apocrita</taxon>
        <taxon>Ichneumonoidea</taxon>
        <taxon>Braconidae</taxon>
        <taxon>Microgastrinae</taxon>
        <taxon>Cotesia</taxon>
    </lineage>
</organism>
<comment type="similarity">
    <text evidence="2">Belongs to the VAC14 family.</text>
</comment>
<evidence type="ECO:0000313" key="9">
    <source>
        <dbReference type="EMBL" id="KAH0560246.1"/>
    </source>
</evidence>
<dbReference type="Pfam" id="PF12755">
    <property type="entry name" value="Vac14_Fab1_bd"/>
    <property type="match status" value="1"/>
</dbReference>
<dbReference type="Gene3D" id="1.25.10.10">
    <property type="entry name" value="Leucine-rich Repeat Variant"/>
    <property type="match status" value="2"/>
</dbReference>
<comment type="function">
    <text evidence="6">Scaffold protein component of the PI(3,5)P2 regulatory complex which regulates both the synthesis and turnover of phosphatidylinositol 3,5-bisphosphate (PtdIns(3,5)P2). Pentamerizes into a star-shaped structure and nucleates the assembly of the complex. The pentamer binds a single copy each of PIKFYVE and FIG4 and coordinates both PIKfyve kinase activity and FIG4 phosphatase activity, being required to maintain normal levels of phosphatidylinositol 3-phosphate (PtdIns(3)P) and phosphatidylinositol 5-phosphate (PtdIns(5)P). Plays a role in the biogenesis of endosome carrier vesicles (ECV) / multivesicular bodies (MVB) transport intermediates from early endosomes.</text>
</comment>
<evidence type="ECO:0000313" key="10">
    <source>
        <dbReference type="Proteomes" id="UP000826195"/>
    </source>
</evidence>
<comment type="subunit">
    <text evidence="7">Forms pentamers. Component of the PI(3,5)P2 regulatory complex/PAS complex, at least composed of PIKFYVE, FIG4 and VAC14. VAC14 nucleates the assembly of the complex and serves as a scaffold by pentamerizing into a star-shaped structure, which can bind a single copy each of PIKFYVE and FIG4 and coordinates their activities. Interacts with NOS1.</text>
</comment>
<dbReference type="Pfam" id="PF11916">
    <property type="entry name" value="Vac14_Fig4_bd"/>
    <property type="match status" value="1"/>
</dbReference>
<accession>A0AAV7IZG8</accession>
<dbReference type="GO" id="GO:0010008">
    <property type="term" value="C:endosome membrane"/>
    <property type="evidence" value="ECO:0007669"/>
    <property type="project" value="TreeGrafter"/>
</dbReference>
<dbReference type="PANTHER" id="PTHR16023">
    <property type="entry name" value="TAX1 BINDING PROTEIN-RELATED"/>
    <property type="match status" value="1"/>
</dbReference>
<keyword evidence="4" id="KW-0677">Repeat</keyword>
<evidence type="ECO:0000256" key="5">
    <source>
        <dbReference type="ARBA" id="ARBA00023136"/>
    </source>
</evidence>
<dbReference type="EMBL" id="JAHXZJ010000374">
    <property type="protein sequence ID" value="KAH0560246.1"/>
    <property type="molecule type" value="Genomic_DNA"/>
</dbReference>
<dbReference type="InterPro" id="IPR011989">
    <property type="entry name" value="ARM-like"/>
</dbReference>
<dbReference type="InterPro" id="IPR016024">
    <property type="entry name" value="ARM-type_fold"/>
</dbReference>
<dbReference type="PANTHER" id="PTHR16023:SF0">
    <property type="entry name" value="PROTEIN VAC14 HOMOLOG"/>
    <property type="match status" value="1"/>
</dbReference>
<name>A0AAV7IZG8_COTGL</name>